<feature type="non-terminal residue" evidence="1">
    <location>
        <position position="1"/>
    </location>
</feature>
<sequence length="74" mass="8579">YINHSDFINYKLCTILNSDDTKSEGTSNSEDLRNIVWTIALGASFPSWDSFETSLELYRKKKEDSKPKYTTDHI</sequence>
<evidence type="ECO:0000313" key="2">
    <source>
        <dbReference type="Proteomes" id="UP000789920"/>
    </source>
</evidence>
<gene>
    <name evidence="1" type="ORF">RPERSI_LOCUS4224</name>
</gene>
<protein>
    <submittedName>
        <fullName evidence="1">3615_t:CDS:1</fullName>
    </submittedName>
</protein>
<name>A0ACA9M013_9GLOM</name>
<dbReference type="EMBL" id="CAJVQC010005700">
    <property type="protein sequence ID" value="CAG8557597.1"/>
    <property type="molecule type" value="Genomic_DNA"/>
</dbReference>
<dbReference type="Proteomes" id="UP000789920">
    <property type="component" value="Unassembled WGS sequence"/>
</dbReference>
<keyword evidence="2" id="KW-1185">Reference proteome</keyword>
<reference evidence="1" key="1">
    <citation type="submission" date="2021-06" db="EMBL/GenBank/DDBJ databases">
        <authorList>
            <person name="Kallberg Y."/>
            <person name="Tangrot J."/>
            <person name="Rosling A."/>
        </authorList>
    </citation>
    <scope>NUCLEOTIDE SEQUENCE</scope>
    <source>
        <strain evidence="1">MA461A</strain>
    </source>
</reference>
<evidence type="ECO:0000313" key="1">
    <source>
        <dbReference type="EMBL" id="CAG8557597.1"/>
    </source>
</evidence>
<comment type="caution">
    <text evidence="1">The sequence shown here is derived from an EMBL/GenBank/DDBJ whole genome shotgun (WGS) entry which is preliminary data.</text>
</comment>
<organism evidence="1 2">
    <name type="scientific">Racocetra persica</name>
    <dbReference type="NCBI Taxonomy" id="160502"/>
    <lineage>
        <taxon>Eukaryota</taxon>
        <taxon>Fungi</taxon>
        <taxon>Fungi incertae sedis</taxon>
        <taxon>Mucoromycota</taxon>
        <taxon>Glomeromycotina</taxon>
        <taxon>Glomeromycetes</taxon>
        <taxon>Diversisporales</taxon>
        <taxon>Gigasporaceae</taxon>
        <taxon>Racocetra</taxon>
    </lineage>
</organism>
<proteinExistence type="predicted"/>
<accession>A0ACA9M013</accession>